<dbReference type="Proteomes" id="UP000004079">
    <property type="component" value="Unassembled WGS sequence"/>
</dbReference>
<dbReference type="AlphaFoldDB" id="D1QQW9"/>
<comment type="caution">
    <text evidence="1">The sequence shown here is derived from an EMBL/GenBank/DDBJ whole genome shotgun (WGS) entry which is preliminary data.</text>
</comment>
<gene>
    <name evidence="1" type="ORF">HMPREF0971_01371</name>
</gene>
<proteinExistence type="predicted"/>
<organism evidence="1 2">
    <name type="scientific">Segatella oris F0302</name>
    <dbReference type="NCBI Taxonomy" id="649760"/>
    <lineage>
        <taxon>Bacteria</taxon>
        <taxon>Pseudomonadati</taxon>
        <taxon>Bacteroidota</taxon>
        <taxon>Bacteroidia</taxon>
        <taxon>Bacteroidales</taxon>
        <taxon>Prevotellaceae</taxon>
        <taxon>Segatella</taxon>
    </lineage>
</organism>
<evidence type="ECO:0000313" key="1">
    <source>
        <dbReference type="EMBL" id="EFB32525.1"/>
    </source>
</evidence>
<evidence type="ECO:0000313" key="2">
    <source>
        <dbReference type="Proteomes" id="UP000004079"/>
    </source>
</evidence>
<accession>D1QQW9</accession>
<sequence>MNTTSILLQNWTIQLQRLSLMGERRFSLILSYRINQSLCCII</sequence>
<dbReference type="EMBL" id="ACUZ02000023">
    <property type="protein sequence ID" value="EFB32525.1"/>
    <property type="molecule type" value="Genomic_DNA"/>
</dbReference>
<protein>
    <submittedName>
        <fullName evidence="1">Uncharacterized protein</fullName>
    </submittedName>
</protein>
<name>D1QQW9_9BACT</name>
<reference evidence="1 2" key="1">
    <citation type="submission" date="2009-11" db="EMBL/GenBank/DDBJ databases">
        <authorList>
            <person name="Weinstock G."/>
            <person name="Sodergren E."/>
            <person name="Clifton S."/>
            <person name="Fulton L."/>
            <person name="Fulton B."/>
            <person name="Courtney L."/>
            <person name="Fronick C."/>
            <person name="Harrison M."/>
            <person name="Strong C."/>
            <person name="Farmer C."/>
            <person name="Delahaunty K."/>
            <person name="Markovic C."/>
            <person name="Hall O."/>
            <person name="Minx P."/>
            <person name="Tomlinson C."/>
            <person name="Mitreva M."/>
            <person name="Nelson J."/>
            <person name="Hou S."/>
            <person name="Wollam A."/>
            <person name="Pepin K.H."/>
            <person name="Johnson M."/>
            <person name="Bhonagiri V."/>
            <person name="Nash W.E."/>
            <person name="Warren W."/>
            <person name="Chinwalla A."/>
            <person name="Mardis E.R."/>
            <person name="Wilson R.K."/>
        </authorList>
    </citation>
    <scope>NUCLEOTIDE SEQUENCE [LARGE SCALE GENOMIC DNA]</scope>
    <source>
        <strain evidence="1 2">F0302</strain>
    </source>
</reference>
<dbReference type="HOGENOM" id="CLU_3255882_0_0_10"/>